<evidence type="ECO:0000256" key="3">
    <source>
        <dbReference type="ARBA" id="ARBA00023015"/>
    </source>
</evidence>
<dbReference type="GO" id="GO:0003677">
    <property type="term" value="F:DNA binding"/>
    <property type="evidence" value="ECO:0007669"/>
    <property type="project" value="UniProtKB-UniRule"/>
</dbReference>
<organism evidence="9">
    <name type="scientific">Shewanella frigidimarina</name>
    <dbReference type="NCBI Taxonomy" id="56812"/>
    <lineage>
        <taxon>Bacteria</taxon>
        <taxon>Pseudomonadati</taxon>
        <taxon>Pseudomonadota</taxon>
        <taxon>Gammaproteobacteria</taxon>
        <taxon>Alteromonadales</taxon>
        <taxon>Shewanellaceae</taxon>
        <taxon>Shewanella</taxon>
    </lineage>
</organism>
<evidence type="ECO:0000256" key="4">
    <source>
        <dbReference type="ARBA" id="ARBA00023125"/>
    </source>
</evidence>
<dbReference type="GO" id="GO:0006355">
    <property type="term" value="P:regulation of DNA-templated transcription"/>
    <property type="evidence" value="ECO:0007669"/>
    <property type="project" value="UniProtKB-UniRule"/>
</dbReference>
<dbReference type="FunFam" id="1.10.10.200:FF:000001">
    <property type="entry name" value="Probable transcriptional regulatory protein YebC"/>
    <property type="match status" value="1"/>
</dbReference>
<protein>
    <recommendedName>
        <fullName evidence="6">Probable transcriptional regulatory protein AWJ07_01280</fullName>
    </recommendedName>
</protein>
<gene>
    <name evidence="9" type="ORF">AWJ07_01280</name>
</gene>
<keyword evidence="5 6" id="KW-0804">Transcription</keyword>
<evidence type="ECO:0000313" key="10">
    <source>
        <dbReference type="Proteomes" id="UP000055702"/>
    </source>
</evidence>
<evidence type="ECO:0000256" key="5">
    <source>
        <dbReference type="ARBA" id="ARBA00023163"/>
    </source>
</evidence>
<comment type="subcellular location">
    <subcellularLocation>
        <location evidence="6">Cytoplasm</location>
    </subcellularLocation>
</comment>
<dbReference type="Gene3D" id="3.30.70.980">
    <property type="match status" value="2"/>
</dbReference>
<reference evidence="9 10" key="1">
    <citation type="submission" date="2016-01" db="EMBL/GenBank/DDBJ databases">
        <title>Draft genome of the antarctic isolate Shewanella frigidimarina Ag06-30.</title>
        <authorList>
            <person name="Parmeciano Di Noto G."/>
            <person name="Vazquez S."/>
            <person name="Mac Cormack W."/>
            <person name="Iriarte A."/>
            <person name="Quiroga C."/>
        </authorList>
    </citation>
    <scope>NUCLEOTIDE SEQUENCE [LARGE SCALE GENOMIC DNA]</scope>
    <source>
        <strain evidence="9 10">Ag06-30</strain>
    </source>
</reference>
<evidence type="ECO:0000256" key="2">
    <source>
        <dbReference type="ARBA" id="ARBA00022490"/>
    </source>
</evidence>
<dbReference type="NCBIfam" id="NF009044">
    <property type="entry name" value="PRK12378.1"/>
    <property type="match status" value="1"/>
</dbReference>
<dbReference type="GO" id="GO:0005829">
    <property type="term" value="C:cytosol"/>
    <property type="evidence" value="ECO:0007669"/>
    <property type="project" value="TreeGrafter"/>
</dbReference>
<dbReference type="Gene3D" id="1.10.10.200">
    <property type="match status" value="1"/>
</dbReference>
<keyword evidence="4 6" id="KW-0238">DNA-binding</keyword>
<dbReference type="EMBL" id="LRDC01000001">
    <property type="protein sequence ID" value="KVX03233.1"/>
    <property type="molecule type" value="Genomic_DNA"/>
</dbReference>
<evidence type="ECO:0000256" key="1">
    <source>
        <dbReference type="ARBA" id="ARBA00008724"/>
    </source>
</evidence>
<dbReference type="InterPro" id="IPR029072">
    <property type="entry name" value="YebC-like"/>
</dbReference>
<proteinExistence type="inferred from homology"/>
<dbReference type="NCBIfam" id="TIGR01033">
    <property type="entry name" value="YebC/PmpR family DNA-binding transcriptional regulator"/>
    <property type="match status" value="1"/>
</dbReference>
<name>A0A125BEY2_SHEFR</name>
<evidence type="ECO:0000313" key="9">
    <source>
        <dbReference type="EMBL" id="KVX03233.1"/>
    </source>
</evidence>
<dbReference type="InterPro" id="IPR049083">
    <property type="entry name" value="TACO1_YebC_N"/>
</dbReference>
<dbReference type="Pfam" id="PF20772">
    <property type="entry name" value="TACO1_YebC_N"/>
    <property type="match status" value="1"/>
</dbReference>
<dbReference type="HAMAP" id="MF_00693">
    <property type="entry name" value="Transcrip_reg_TACO1"/>
    <property type="match status" value="1"/>
</dbReference>
<evidence type="ECO:0000259" key="8">
    <source>
        <dbReference type="Pfam" id="PF20772"/>
    </source>
</evidence>
<dbReference type="NCBIfam" id="NF001030">
    <property type="entry name" value="PRK00110.1"/>
    <property type="match status" value="1"/>
</dbReference>
<dbReference type="SUPFAM" id="SSF75625">
    <property type="entry name" value="YebC-like"/>
    <property type="match status" value="1"/>
</dbReference>
<dbReference type="FunFam" id="3.30.70.980:FF:000002">
    <property type="entry name" value="Probable transcriptional regulatory protein YebC"/>
    <property type="match status" value="1"/>
</dbReference>
<sequence>MAGHSKWANIKHRKAAQDAKRGKLFTKFIRELTVAAREGGSDVDANPRLRAAVDKALSNNMTRDTVERAIKRGAGEMDGQQLETIIYEGYGPGGTAVMVETMTDNRNRTVSGVRNAFNKSGGNLGTDGSVAYLFTKSGIISYDTDIDEDSLIDSALDAGAEDVITHDDGSIDVFTTPETFGKVKDALDSASFGSVHAEVTMVASLKAELDADTAEKFLRLIDILEDHDDVQEVYHNAEISDDVMQALDNA</sequence>
<dbReference type="InterPro" id="IPR026564">
    <property type="entry name" value="Transcrip_reg_TACO1-like_dom3"/>
</dbReference>
<dbReference type="AlphaFoldDB" id="A0A125BEY2"/>
<dbReference type="Pfam" id="PF01709">
    <property type="entry name" value="Transcrip_reg"/>
    <property type="match status" value="1"/>
</dbReference>
<comment type="similarity">
    <text evidence="1 6">Belongs to the TACO1 family.</text>
</comment>
<accession>A0A125BEY2</accession>
<dbReference type="PANTHER" id="PTHR12532">
    <property type="entry name" value="TRANSLATIONAL ACTIVATOR OF CYTOCHROME C OXIDASE 1"/>
    <property type="match status" value="1"/>
</dbReference>
<feature type="domain" description="TACO1/YebC-like N-terminal" evidence="8">
    <location>
        <begin position="5"/>
        <end position="76"/>
    </location>
</feature>
<dbReference type="InterPro" id="IPR048300">
    <property type="entry name" value="TACO1_YebC-like_2nd/3rd_dom"/>
</dbReference>
<feature type="domain" description="TACO1/YebC-like second and third" evidence="7">
    <location>
        <begin position="83"/>
        <end position="237"/>
    </location>
</feature>
<keyword evidence="3 6" id="KW-0805">Transcription regulation</keyword>
<keyword evidence="2 6" id="KW-0963">Cytoplasm</keyword>
<evidence type="ECO:0000259" key="7">
    <source>
        <dbReference type="Pfam" id="PF01709"/>
    </source>
</evidence>
<dbReference type="PANTHER" id="PTHR12532:SF6">
    <property type="entry name" value="TRANSCRIPTIONAL REGULATORY PROTEIN YEBC-RELATED"/>
    <property type="match status" value="1"/>
</dbReference>
<comment type="caution">
    <text evidence="9">The sequence shown here is derived from an EMBL/GenBank/DDBJ whole genome shotgun (WGS) entry which is preliminary data.</text>
</comment>
<dbReference type="Proteomes" id="UP000055702">
    <property type="component" value="Unassembled WGS sequence"/>
</dbReference>
<dbReference type="InterPro" id="IPR017856">
    <property type="entry name" value="Integrase-like_N"/>
</dbReference>
<dbReference type="InterPro" id="IPR002876">
    <property type="entry name" value="Transcrip_reg_TACO1-like"/>
</dbReference>
<dbReference type="RefSeq" id="WP_059743773.1">
    <property type="nucleotide sequence ID" value="NZ_JBOZOX010000001.1"/>
</dbReference>
<evidence type="ECO:0000256" key="6">
    <source>
        <dbReference type="HAMAP-Rule" id="MF_00693"/>
    </source>
</evidence>